<sequence length="233" mass="23685">MTDAALLLAIATACVLGAAGPLSGFARAYLGELVSRQGGMRIRRLGLLSPLTQGLLAGACCAITAWWGWRLDAIASTAVALPTVTILAVACSVDALSHRLPNRLLGWAALWLAGTILIRCAWALATGESWSQALRPAGTALGTACAGMAVMVVLCLLPTGMGLGDAKLIGVLGLWLGHASAWSLVTALMLGFVLGGLAALGLLALGRAGRKDSIAFGPYLAIGGLLSWALSLS</sequence>
<dbReference type="AlphaFoldDB" id="A0A448KGF9"/>
<dbReference type="PANTHER" id="PTHR30487">
    <property type="entry name" value="TYPE 4 PREPILIN-LIKE PROTEINS LEADER PEPTIDE-PROCESSING ENZYME"/>
    <property type="match status" value="1"/>
</dbReference>
<comment type="similarity">
    <text evidence="1">Belongs to the peptidase A24 family.</text>
</comment>
<accession>A0A448KGF9</accession>
<evidence type="ECO:0000313" key="5">
    <source>
        <dbReference type="Proteomes" id="UP000276899"/>
    </source>
</evidence>
<feature type="transmembrane region" description="Helical" evidence="2">
    <location>
        <begin position="79"/>
        <end position="98"/>
    </location>
</feature>
<feature type="transmembrane region" description="Helical" evidence="2">
    <location>
        <begin position="137"/>
        <end position="161"/>
    </location>
</feature>
<dbReference type="GO" id="GO:0006465">
    <property type="term" value="P:signal peptide processing"/>
    <property type="evidence" value="ECO:0007669"/>
    <property type="project" value="TreeGrafter"/>
</dbReference>
<dbReference type="STRING" id="1278298.GCA_000428685_01973"/>
<feature type="transmembrane region" description="Helical" evidence="2">
    <location>
        <begin position="213"/>
        <end position="230"/>
    </location>
</feature>
<dbReference type="EMBL" id="LR134363">
    <property type="protein sequence ID" value="VEG75990.1"/>
    <property type="molecule type" value="Genomic_DNA"/>
</dbReference>
<protein>
    <submittedName>
        <fullName evidence="4">Flp pilus assembly protein, protease CpaA</fullName>
    </submittedName>
</protein>
<dbReference type="GO" id="GO:0004190">
    <property type="term" value="F:aspartic-type endopeptidase activity"/>
    <property type="evidence" value="ECO:0007669"/>
    <property type="project" value="InterPro"/>
</dbReference>
<keyword evidence="5" id="KW-1185">Reference proteome</keyword>
<dbReference type="PANTHER" id="PTHR30487:SF0">
    <property type="entry name" value="PREPILIN LEADER PEPTIDASE_N-METHYLTRANSFERASE-RELATED"/>
    <property type="match status" value="1"/>
</dbReference>
<feature type="domain" description="Prepilin type IV endopeptidase peptidase" evidence="3">
    <location>
        <begin position="84"/>
        <end position="199"/>
    </location>
</feature>
<evidence type="ECO:0000256" key="1">
    <source>
        <dbReference type="ARBA" id="ARBA00005801"/>
    </source>
</evidence>
<evidence type="ECO:0000256" key="2">
    <source>
        <dbReference type="SAM" id="Phobius"/>
    </source>
</evidence>
<organism evidence="4 5">
    <name type="scientific">Actinomyces slackii</name>
    <dbReference type="NCBI Taxonomy" id="52774"/>
    <lineage>
        <taxon>Bacteria</taxon>
        <taxon>Bacillati</taxon>
        <taxon>Actinomycetota</taxon>
        <taxon>Actinomycetes</taxon>
        <taxon>Actinomycetales</taxon>
        <taxon>Actinomycetaceae</taxon>
        <taxon>Actinomyces</taxon>
    </lineage>
</organism>
<keyword evidence="2" id="KW-1133">Transmembrane helix</keyword>
<dbReference type="Gene3D" id="1.20.120.1220">
    <property type="match status" value="1"/>
</dbReference>
<dbReference type="InterPro" id="IPR000045">
    <property type="entry name" value="Prepilin_IV_endopep_pep"/>
</dbReference>
<dbReference type="Pfam" id="PF01478">
    <property type="entry name" value="Peptidase_A24"/>
    <property type="match status" value="1"/>
</dbReference>
<evidence type="ECO:0000313" key="4">
    <source>
        <dbReference type="EMBL" id="VEG75990.1"/>
    </source>
</evidence>
<dbReference type="Proteomes" id="UP000276899">
    <property type="component" value="Chromosome"/>
</dbReference>
<gene>
    <name evidence="4" type="ORF">NCTC11923_02671</name>
</gene>
<proteinExistence type="inferred from homology"/>
<keyword evidence="4" id="KW-0378">Hydrolase</keyword>
<keyword evidence="2" id="KW-0812">Transmembrane</keyword>
<dbReference type="InterPro" id="IPR050882">
    <property type="entry name" value="Prepilin_peptidase/N-MTase"/>
</dbReference>
<reference evidence="4 5" key="1">
    <citation type="submission" date="2018-12" db="EMBL/GenBank/DDBJ databases">
        <authorList>
            <consortium name="Pathogen Informatics"/>
        </authorList>
    </citation>
    <scope>NUCLEOTIDE SEQUENCE [LARGE SCALE GENOMIC DNA]</scope>
    <source>
        <strain evidence="4 5">NCTC11923</strain>
    </source>
</reference>
<dbReference type="RefSeq" id="WP_026427001.1">
    <property type="nucleotide sequence ID" value="NZ_CBCRWE010000030.1"/>
</dbReference>
<evidence type="ECO:0000259" key="3">
    <source>
        <dbReference type="Pfam" id="PF01478"/>
    </source>
</evidence>
<feature type="transmembrane region" description="Helical" evidence="2">
    <location>
        <begin position="104"/>
        <end position="125"/>
    </location>
</feature>
<name>A0A448KGF9_9ACTO</name>
<keyword evidence="4" id="KW-0645">Protease</keyword>
<feature type="transmembrane region" description="Helical" evidence="2">
    <location>
        <begin position="47"/>
        <end position="67"/>
    </location>
</feature>
<dbReference type="KEGG" id="asla:NCTC11923_02671"/>
<keyword evidence="2" id="KW-0472">Membrane</keyword>
<dbReference type="GO" id="GO:0005886">
    <property type="term" value="C:plasma membrane"/>
    <property type="evidence" value="ECO:0007669"/>
    <property type="project" value="TreeGrafter"/>
</dbReference>
<feature type="transmembrane region" description="Helical" evidence="2">
    <location>
        <begin position="181"/>
        <end position="206"/>
    </location>
</feature>